<dbReference type="GO" id="GO:0030335">
    <property type="term" value="P:positive regulation of cell migration"/>
    <property type="evidence" value="ECO:0007669"/>
    <property type="project" value="TreeGrafter"/>
</dbReference>
<dbReference type="Proteomes" id="UP000297205">
    <property type="component" value="Segment"/>
</dbReference>
<feature type="domain" description="Chemokine interleukin-8-like" evidence="2">
    <location>
        <begin position="50"/>
        <end position="114"/>
    </location>
</feature>
<dbReference type="CDD" id="cd00272">
    <property type="entry name" value="Chemokine_CC"/>
    <property type="match status" value="1"/>
</dbReference>
<protein>
    <submittedName>
        <fullName evidence="3">CC chemokine Mo8</fullName>
    </submittedName>
</protein>
<dbReference type="Gene3D" id="2.40.50.40">
    <property type="match status" value="1"/>
</dbReference>
<dbReference type="InterPro" id="IPR036048">
    <property type="entry name" value="Interleukin_8-like_sf"/>
</dbReference>
<evidence type="ECO:0000256" key="1">
    <source>
        <dbReference type="ARBA" id="ARBA00022729"/>
    </source>
</evidence>
<accession>A0A286MMA4</accession>
<name>A0A286MMA4_9ALPH</name>
<proteinExistence type="predicted"/>
<dbReference type="PANTHER" id="PTHR12015">
    <property type="entry name" value="SMALL INDUCIBLE CYTOKINE A"/>
    <property type="match status" value="1"/>
</dbReference>
<dbReference type="RefSeq" id="YP_010084989.1">
    <property type="nucleotide sequence ID" value="NC_055166.1"/>
</dbReference>
<gene>
    <name evidence="3" type="primary">Mo8</name>
</gene>
<dbReference type="EMBL" id="MF678601">
    <property type="protein sequence ID" value="ASW27130.1"/>
    <property type="molecule type" value="Genomic_DNA"/>
</dbReference>
<organism evidence="3">
    <name type="scientific">Beluga whale alphaherpesvirus 1</name>
    <dbReference type="NCBI Taxonomy" id="1434720"/>
    <lineage>
        <taxon>Viruses</taxon>
        <taxon>Duplodnaviria</taxon>
        <taxon>Heunggongvirae</taxon>
        <taxon>Peploviricota</taxon>
        <taxon>Herviviricetes</taxon>
        <taxon>Herpesvirales</taxon>
        <taxon>Orthoherpesviridae</taxon>
        <taxon>Alphaherpesvirinae</taxon>
        <taxon>Varicellovirus</taxon>
        <taxon>Varicellovirus monodontidalpha1</taxon>
        <taxon>Monodontid alphaherpesvirus 1</taxon>
    </lineage>
</organism>
<keyword evidence="4" id="KW-1185">Reference proteome</keyword>
<dbReference type="PANTHER" id="PTHR12015:SF103">
    <property type="entry name" value="C-C MOTIF CHEMOKINE 4-RELATED"/>
    <property type="match status" value="1"/>
</dbReference>
<evidence type="ECO:0000259" key="2">
    <source>
        <dbReference type="SMART" id="SM00199"/>
    </source>
</evidence>
<dbReference type="GO" id="GO:0048020">
    <property type="term" value="F:CCR chemokine receptor binding"/>
    <property type="evidence" value="ECO:0007669"/>
    <property type="project" value="TreeGrafter"/>
</dbReference>
<dbReference type="KEGG" id="vg:65100009"/>
<dbReference type="Pfam" id="PF00048">
    <property type="entry name" value="IL8"/>
    <property type="match status" value="1"/>
</dbReference>
<dbReference type="GeneID" id="65100009"/>
<dbReference type="SUPFAM" id="SSF54117">
    <property type="entry name" value="Interleukin 8-like chemokines"/>
    <property type="match status" value="1"/>
</dbReference>
<dbReference type="InterPro" id="IPR039809">
    <property type="entry name" value="Chemokine_b/g/d"/>
</dbReference>
<keyword evidence="1" id="KW-0732">Signal</keyword>
<dbReference type="GO" id="GO:0008009">
    <property type="term" value="F:chemokine activity"/>
    <property type="evidence" value="ECO:0007669"/>
    <property type="project" value="InterPro"/>
</dbReference>
<sequence length="125" mass="13336">MKASALALCLMLALAAFAANVSLAGPRKTEDARSLSPGVRRAYNVGLDRGDICCTKYATKPFPHKWVESWSPTSSNCPKPGVIITSKKLGNGKTIPPFCANPTEGWVDKIKSSFPEKPVSLSPTS</sequence>
<dbReference type="SMART" id="SM00199">
    <property type="entry name" value="SCY"/>
    <property type="match status" value="1"/>
</dbReference>
<reference evidence="3" key="1">
    <citation type="submission" date="2017-08" db="EMBL/GenBank/DDBJ databases">
        <title>Genome sequence of an alphaherpesvirus from a beluga whale (Delphinapterus leucas).</title>
        <authorList>
            <person name="Davison A.J."/>
            <person name="Nielsen O."/>
            <person name="Subramaniam K."/>
            <person name="Jacob J.M."/>
            <person name="Romero C.H."/>
            <person name="Burek-Huntington K.A."/>
            <person name="Waltzek T.B."/>
        </authorList>
    </citation>
    <scope>NUCLEOTIDE SEQUENCE [LARGE SCALE GENOMIC DNA]</scope>
    <source>
        <strain evidence="3">LN3131-1</strain>
    </source>
</reference>
<dbReference type="GO" id="GO:0070098">
    <property type="term" value="P:chemokine-mediated signaling pathway"/>
    <property type="evidence" value="ECO:0007669"/>
    <property type="project" value="TreeGrafter"/>
</dbReference>
<dbReference type="GO" id="GO:0005615">
    <property type="term" value="C:extracellular space"/>
    <property type="evidence" value="ECO:0007669"/>
    <property type="project" value="TreeGrafter"/>
</dbReference>
<dbReference type="GO" id="GO:0061844">
    <property type="term" value="P:antimicrobial humoral immune response mediated by antimicrobial peptide"/>
    <property type="evidence" value="ECO:0007669"/>
    <property type="project" value="TreeGrafter"/>
</dbReference>
<evidence type="ECO:0000313" key="4">
    <source>
        <dbReference type="Proteomes" id="UP000297205"/>
    </source>
</evidence>
<evidence type="ECO:0000313" key="3">
    <source>
        <dbReference type="EMBL" id="ASW27130.1"/>
    </source>
</evidence>
<dbReference type="InterPro" id="IPR001811">
    <property type="entry name" value="Chemokine_IL8-like_dom"/>
</dbReference>